<accession>A0A976IIL5</accession>
<protein>
    <recommendedName>
        <fullName evidence="3">Integrase catalytic domain-containing protein</fullName>
    </recommendedName>
</protein>
<proteinExistence type="predicted"/>
<reference evidence="1 2" key="1">
    <citation type="journal article" date="2021" name="Genome Biol.">
        <title>AFLAP: assembly-free linkage analysis pipeline using k-mers from genome sequencing data.</title>
        <authorList>
            <person name="Fletcher K."/>
            <person name="Zhang L."/>
            <person name="Gil J."/>
            <person name="Han R."/>
            <person name="Cavanaugh K."/>
            <person name="Michelmore R."/>
        </authorList>
    </citation>
    <scope>NUCLEOTIDE SEQUENCE [LARGE SCALE GENOMIC DNA]</scope>
    <source>
        <strain evidence="1 2">SF5</strain>
    </source>
</reference>
<name>A0A976IIL5_BRELC</name>
<dbReference type="AlphaFoldDB" id="A0A976IIL5"/>
<dbReference type="SUPFAM" id="SSF53098">
    <property type="entry name" value="Ribonuclease H-like"/>
    <property type="match status" value="1"/>
</dbReference>
<comment type="caution">
    <text evidence="1">The sequence shown here is derived from an EMBL/GenBank/DDBJ whole genome shotgun (WGS) entry which is preliminary data.</text>
</comment>
<evidence type="ECO:0000313" key="2">
    <source>
        <dbReference type="Proteomes" id="UP000294530"/>
    </source>
</evidence>
<gene>
    <name evidence="1" type="ORF">CCR75_000114</name>
</gene>
<dbReference type="Proteomes" id="UP000294530">
    <property type="component" value="Unassembled WGS sequence"/>
</dbReference>
<evidence type="ECO:0008006" key="3">
    <source>
        <dbReference type="Google" id="ProtNLM"/>
    </source>
</evidence>
<sequence>MSDIFKAFCKLLKMRTIATFAYRSQANKMVERMVGTITRTIKIYNRARDESAAYLAYGRTPRTALKTAIPKAGRGVGGTDAKKWQIQVQKQHRFACARTNELMEAAIFERIHQGERERRRRRRIGRGRQLGLAVLEPRQAGLSREARLLVA</sequence>
<dbReference type="OrthoDB" id="107161at2759"/>
<dbReference type="EMBL" id="SHOA02000037">
    <property type="protein sequence ID" value="TDH72499.1"/>
    <property type="molecule type" value="Genomic_DNA"/>
</dbReference>
<dbReference type="Gene3D" id="3.30.420.10">
    <property type="entry name" value="Ribonuclease H-like superfamily/Ribonuclease H"/>
    <property type="match status" value="1"/>
</dbReference>
<dbReference type="KEGG" id="blac:94343893"/>
<dbReference type="InterPro" id="IPR012337">
    <property type="entry name" value="RNaseH-like_sf"/>
</dbReference>
<dbReference type="GO" id="GO:0003676">
    <property type="term" value="F:nucleic acid binding"/>
    <property type="evidence" value="ECO:0007669"/>
    <property type="project" value="InterPro"/>
</dbReference>
<organism evidence="1 2">
    <name type="scientific">Bremia lactucae</name>
    <name type="common">Lettuce downy mildew</name>
    <dbReference type="NCBI Taxonomy" id="4779"/>
    <lineage>
        <taxon>Eukaryota</taxon>
        <taxon>Sar</taxon>
        <taxon>Stramenopiles</taxon>
        <taxon>Oomycota</taxon>
        <taxon>Peronosporomycetes</taxon>
        <taxon>Peronosporales</taxon>
        <taxon>Peronosporaceae</taxon>
        <taxon>Bremia</taxon>
    </lineage>
</organism>
<evidence type="ECO:0000313" key="1">
    <source>
        <dbReference type="EMBL" id="TDH72499.1"/>
    </source>
</evidence>
<keyword evidence="2" id="KW-1185">Reference proteome</keyword>
<dbReference type="RefSeq" id="XP_067821998.1">
    <property type="nucleotide sequence ID" value="XM_067958222.1"/>
</dbReference>
<dbReference type="InterPro" id="IPR036397">
    <property type="entry name" value="RNaseH_sf"/>
</dbReference>
<dbReference type="GeneID" id="94343893"/>